<dbReference type="CDD" id="cd04433">
    <property type="entry name" value="AFD_class_I"/>
    <property type="match status" value="1"/>
</dbReference>
<dbReference type="GO" id="GO:0016878">
    <property type="term" value="F:acid-thiol ligase activity"/>
    <property type="evidence" value="ECO:0007669"/>
    <property type="project" value="UniProtKB-ARBA"/>
</dbReference>
<protein>
    <submittedName>
        <fullName evidence="4">Acyl-CoA synthetase (AMP-forming)/AMP-acid ligase II</fullName>
    </submittedName>
</protein>
<dbReference type="RefSeq" id="WP_211356077.1">
    <property type="nucleotide sequence ID" value="NZ_BAAAPR010000015.1"/>
</dbReference>
<dbReference type="Gene3D" id="3.40.50.12780">
    <property type="entry name" value="N-terminal domain of ligase-like"/>
    <property type="match status" value="1"/>
</dbReference>
<dbReference type="InterPro" id="IPR020845">
    <property type="entry name" value="AMP-binding_CS"/>
</dbReference>
<proteinExistence type="predicted"/>
<dbReference type="Gene3D" id="3.30.300.30">
    <property type="match status" value="1"/>
</dbReference>
<dbReference type="PROSITE" id="PS00455">
    <property type="entry name" value="AMP_BINDING"/>
    <property type="match status" value="1"/>
</dbReference>
<dbReference type="Pfam" id="PF13193">
    <property type="entry name" value="AMP-binding_C"/>
    <property type="match status" value="1"/>
</dbReference>
<keyword evidence="4" id="KW-0436">Ligase</keyword>
<sequence>MPTPPRWSAPARPVPLAGPLRSVPDAVRARAAAVQRVTVGTARAAVALTRSGVVRPVRPDRVAGMGALLWRWGNSVTAAFAVGARRHPDRCALVDDEGRLTYAELEQATHRLAVALLADGAGASGAVGVLCRNGRAPVLTLCAAGRVGADVVLLNPGLSSQQLAGVHEQQRLHTVVVDDELAGLLDALPPADDGGPRVVRSEGEGPSTLAALLERGADPTLPPPPLRPPSSRTVVLTSGTTGTPKGARRPHPSSLGPAASVLSAIPLRMGDVVHVAAPLFHTWGNAALLLAGLHGATLVLSRRFEPGPFLRLVEREHCDTVFAVPVMLQRVLEHQDATGANGWAGTWRPRVVAVSGSALPSGFATRFLDGFGECLYNLYGSTEVSWVSIAGPRDLREAPGTAGRAPAGTRLVVLGDDDRPVPVGQEGRVLVGNDLPFDGYTGGQDAPEVRDGLVGTGDLGRLDEQGRLHLTGRADDMIVSGGENVHPGPVEDVVTALPGVREAAVLGVPDEAFGQRLAAWVVPTDDAAGAALTADAVRDAVRERLSRFAVPRDVHVLTQLPRNPTGKVLRGQLPGWSS</sequence>
<reference evidence="4 5" key="1">
    <citation type="submission" date="2019-06" db="EMBL/GenBank/DDBJ databases">
        <title>Sequencing the genomes of 1000 actinobacteria strains.</title>
        <authorList>
            <person name="Klenk H.-P."/>
        </authorList>
    </citation>
    <scope>NUCLEOTIDE SEQUENCE [LARGE SCALE GENOMIC DNA]</scope>
    <source>
        <strain evidence="4 5">DSM 18607</strain>
    </source>
</reference>
<feature type="domain" description="AMP-dependent synthetase/ligase" evidence="2">
    <location>
        <begin position="83"/>
        <end position="440"/>
    </location>
</feature>
<dbReference type="EMBL" id="VFMN01000001">
    <property type="protein sequence ID" value="TQJ10255.1"/>
    <property type="molecule type" value="Genomic_DNA"/>
</dbReference>
<dbReference type="Proteomes" id="UP000317893">
    <property type="component" value="Unassembled WGS sequence"/>
</dbReference>
<dbReference type="InterPro" id="IPR045851">
    <property type="entry name" value="AMP-bd_C_sf"/>
</dbReference>
<dbReference type="PANTHER" id="PTHR43767:SF1">
    <property type="entry name" value="NONRIBOSOMAL PEPTIDE SYNTHASE PES1 (EUROFUNG)-RELATED"/>
    <property type="match status" value="1"/>
</dbReference>
<name>A0A542E4K8_9MICO</name>
<evidence type="ECO:0000259" key="3">
    <source>
        <dbReference type="Pfam" id="PF13193"/>
    </source>
</evidence>
<accession>A0A542E4K8</accession>
<comment type="caution">
    <text evidence="4">The sequence shown here is derived from an EMBL/GenBank/DDBJ whole genome shotgun (WGS) entry which is preliminary data.</text>
</comment>
<dbReference type="InterPro" id="IPR000873">
    <property type="entry name" value="AMP-dep_synth/lig_dom"/>
</dbReference>
<feature type="domain" description="AMP-binding enzyme C-terminal" evidence="3">
    <location>
        <begin position="490"/>
        <end position="567"/>
    </location>
</feature>
<dbReference type="Pfam" id="PF00501">
    <property type="entry name" value="AMP-binding"/>
    <property type="match status" value="1"/>
</dbReference>
<dbReference type="InterPro" id="IPR025110">
    <property type="entry name" value="AMP-bd_C"/>
</dbReference>
<keyword evidence="5" id="KW-1185">Reference proteome</keyword>
<dbReference type="InterPro" id="IPR050237">
    <property type="entry name" value="ATP-dep_AMP-bd_enzyme"/>
</dbReference>
<dbReference type="AlphaFoldDB" id="A0A542E4K8"/>
<evidence type="ECO:0000313" key="4">
    <source>
        <dbReference type="EMBL" id="TQJ10255.1"/>
    </source>
</evidence>
<feature type="compositionally biased region" description="Polar residues" evidence="1">
    <location>
        <begin position="234"/>
        <end position="243"/>
    </location>
</feature>
<dbReference type="PANTHER" id="PTHR43767">
    <property type="entry name" value="LONG-CHAIN-FATTY-ACID--COA LIGASE"/>
    <property type="match status" value="1"/>
</dbReference>
<feature type="region of interest" description="Disordered" evidence="1">
    <location>
        <begin position="215"/>
        <end position="255"/>
    </location>
</feature>
<organism evidence="4 5">
    <name type="scientific">Lapillicoccus jejuensis</name>
    <dbReference type="NCBI Taxonomy" id="402171"/>
    <lineage>
        <taxon>Bacteria</taxon>
        <taxon>Bacillati</taxon>
        <taxon>Actinomycetota</taxon>
        <taxon>Actinomycetes</taxon>
        <taxon>Micrococcales</taxon>
        <taxon>Intrasporangiaceae</taxon>
        <taxon>Lapillicoccus</taxon>
    </lineage>
</organism>
<evidence type="ECO:0000256" key="1">
    <source>
        <dbReference type="SAM" id="MobiDB-lite"/>
    </source>
</evidence>
<dbReference type="SUPFAM" id="SSF56801">
    <property type="entry name" value="Acetyl-CoA synthetase-like"/>
    <property type="match status" value="1"/>
</dbReference>
<gene>
    <name evidence="4" type="ORF">FB458_3375</name>
</gene>
<evidence type="ECO:0000259" key="2">
    <source>
        <dbReference type="Pfam" id="PF00501"/>
    </source>
</evidence>
<evidence type="ECO:0000313" key="5">
    <source>
        <dbReference type="Proteomes" id="UP000317893"/>
    </source>
</evidence>
<dbReference type="InterPro" id="IPR042099">
    <property type="entry name" value="ANL_N_sf"/>
</dbReference>